<evidence type="ECO:0000313" key="3">
    <source>
        <dbReference type="EMBL" id="SHF99906.1"/>
    </source>
</evidence>
<dbReference type="RefSeq" id="WP_073387274.1">
    <property type="nucleotide sequence ID" value="NZ_FQVU01000002.1"/>
</dbReference>
<dbReference type="PANTHER" id="PTHR35273:SF2">
    <property type="entry name" value="ALPHA-GALACTOSIDASE"/>
    <property type="match status" value="1"/>
</dbReference>
<feature type="chain" id="PRO_5038792318" evidence="1">
    <location>
        <begin position="29"/>
        <end position="276"/>
    </location>
</feature>
<keyword evidence="4" id="KW-1185">Reference proteome</keyword>
<dbReference type="Proteomes" id="UP000186132">
    <property type="component" value="Unassembled WGS sequence"/>
</dbReference>
<evidence type="ECO:0000256" key="1">
    <source>
        <dbReference type="SAM" id="SignalP"/>
    </source>
</evidence>
<accession>A0A1M5G859</accession>
<proteinExistence type="predicted"/>
<dbReference type="Pfam" id="PF03537">
    <property type="entry name" value="Glyco_hydro_114"/>
    <property type="match status" value="1"/>
</dbReference>
<protein>
    <submittedName>
        <fullName evidence="3">Glycoside-hydrolase family GH114</fullName>
    </submittedName>
</protein>
<dbReference type="SUPFAM" id="SSF51445">
    <property type="entry name" value="(Trans)glycosidases"/>
    <property type="match status" value="1"/>
</dbReference>
<evidence type="ECO:0000313" key="4">
    <source>
        <dbReference type="Proteomes" id="UP000186132"/>
    </source>
</evidence>
<feature type="domain" description="Glycoside-hydrolase family GH114 TIM-barrel" evidence="2">
    <location>
        <begin position="43"/>
        <end position="264"/>
    </location>
</feature>
<gene>
    <name evidence="3" type="ORF">SAMN05443575_1088</name>
</gene>
<dbReference type="Gene3D" id="3.20.20.70">
    <property type="entry name" value="Aldolase class I"/>
    <property type="match status" value="1"/>
</dbReference>
<dbReference type="OrthoDB" id="319933at2"/>
<keyword evidence="1" id="KW-0732">Signal</keyword>
<reference evidence="3 4" key="1">
    <citation type="submission" date="2016-11" db="EMBL/GenBank/DDBJ databases">
        <authorList>
            <person name="Jaros S."/>
            <person name="Januszkiewicz K."/>
            <person name="Wedrychowicz H."/>
        </authorList>
    </citation>
    <scope>NUCLEOTIDE SEQUENCE [LARGE SCALE GENOMIC DNA]</scope>
    <source>
        <strain evidence="3 4">DSM 45627</strain>
    </source>
</reference>
<sequence length="276" mass="30304">MTTVARLAARVVALTMLLAACTSGGGVAAAAPKVAQPPKAGVFDYQIGGAYRPAAAVRIVDRDRSAKPAAKRYNICYVNAFQTQPEEKRFWTSKHRSLLLRVHGRYVTDPDWPGEYVLDTSTAAKRAALVRVVGAWFDGCARKGFDAVEPDNLDSWTRRGVSGAITKADNLAYARALVKRAHARGLAIAQKNTVEVSKRARSIGFDFAIAEECEVYRECGGYTRSYGARVLEVEYTDTPRSAYTRACTARAGTMSIILRDRDVVPRGNRAYRYSHC</sequence>
<dbReference type="PROSITE" id="PS51257">
    <property type="entry name" value="PROKAR_LIPOPROTEIN"/>
    <property type="match status" value="1"/>
</dbReference>
<dbReference type="InterPro" id="IPR004352">
    <property type="entry name" value="GH114_TIM-barrel"/>
</dbReference>
<keyword evidence="3" id="KW-0378">Hydrolase</keyword>
<feature type="signal peptide" evidence="1">
    <location>
        <begin position="1"/>
        <end position="28"/>
    </location>
</feature>
<dbReference type="EMBL" id="FQVU01000002">
    <property type="protein sequence ID" value="SHF99906.1"/>
    <property type="molecule type" value="Genomic_DNA"/>
</dbReference>
<dbReference type="GO" id="GO:0016787">
    <property type="term" value="F:hydrolase activity"/>
    <property type="evidence" value="ECO:0007669"/>
    <property type="project" value="UniProtKB-KW"/>
</dbReference>
<dbReference type="STRING" id="1206085.SAMN05443575_1088"/>
<dbReference type="AlphaFoldDB" id="A0A1M5G859"/>
<organism evidence="3 4">
    <name type="scientific">Jatrophihabitans endophyticus</name>
    <dbReference type="NCBI Taxonomy" id="1206085"/>
    <lineage>
        <taxon>Bacteria</taxon>
        <taxon>Bacillati</taxon>
        <taxon>Actinomycetota</taxon>
        <taxon>Actinomycetes</taxon>
        <taxon>Jatrophihabitantales</taxon>
        <taxon>Jatrophihabitantaceae</taxon>
        <taxon>Jatrophihabitans</taxon>
    </lineage>
</organism>
<evidence type="ECO:0000259" key="2">
    <source>
        <dbReference type="Pfam" id="PF03537"/>
    </source>
</evidence>
<dbReference type="PANTHER" id="PTHR35273">
    <property type="entry name" value="ALPHA-1,4 POLYGALACTOSAMINIDASE, PUTATIVE (AFU_ORTHOLOGUE AFUA_3G07890)-RELATED"/>
    <property type="match status" value="1"/>
</dbReference>
<dbReference type="InterPro" id="IPR013785">
    <property type="entry name" value="Aldolase_TIM"/>
</dbReference>
<name>A0A1M5G859_9ACTN</name>
<dbReference type="InterPro" id="IPR017853">
    <property type="entry name" value="GH"/>
</dbReference>